<dbReference type="EMBL" id="CP034413">
    <property type="protein sequence ID" value="QCI59393.1"/>
    <property type="molecule type" value="Genomic_DNA"/>
</dbReference>
<reference evidence="2" key="1">
    <citation type="submission" date="2018-12" db="EMBL/GenBank/DDBJ databases">
        <title>Dusodibacter welbiota gen. nov., sp. nov., isolated from human faeces and emended description of the Oscillibacter genus.</title>
        <authorList>
            <person name="Le Roy T."/>
            <person name="Van der Smissen P."/>
            <person name="Delzenne N."/>
            <person name="Muccioli G."/>
            <person name="Collet J.F."/>
            <person name="Cani P.D."/>
        </authorList>
    </citation>
    <scope>NUCLEOTIDE SEQUENCE [LARGE SCALE GENOMIC DNA]</scope>
    <source>
        <strain evidence="2">J115</strain>
    </source>
</reference>
<accession>A0A4D7APC4</accession>
<dbReference type="Proteomes" id="UP000298642">
    <property type="component" value="Chromosome"/>
</dbReference>
<dbReference type="RefSeq" id="WP_119311794.1">
    <property type="nucleotide sequence ID" value="NZ_CAUWCU010000009.1"/>
</dbReference>
<gene>
    <name evidence="1" type="ORF">EIO64_09375</name>
</gene>
<organism evidence="1 2">
    <name type="scientific">Dysosmobacter welbionis</name>
    <dbReference type="NCBI Taxonomy" id="2093857"/>
    <lineage>
        <taxon>Bacteria</taxon>
        <taxon>Bacillati</taxon>
        <taxon>Bacillota</taxon>
        <taxon>Clostridia</taxon>
        <taxon>Eubacteriales</taxon>
        <taxon>Oscillospiraceae</taxon>
        <taxon>Dysosmobacter</taxon>
    </lineage>
</organism>
<name>A0A4D7APC4_9FIRM</name>
<dbReference type="AlphaFoldDB" id="A0A4D7APC4"/>
<evidence type="ECO:0000313" key="2">
    <source>
        <dbReference type="Proteomes" id="UP000298642"/>
    </source>
</evidence>
<sequence length="132" mass="15448">MSRVILLCADHPLPLYAAQTRRVYFHRGVRYEEEGFSVQPHVYYRPAVDNLELSMKPHRYELDLRATEQDAALLRDYLRQSCIPGEQVELWNLWVSDIRVRAFRLTGPLADLDADALVQMEEREQTCITLTI</sequence>
<evidence type="ECO:0000313" key="1">
    <source>
        <dbReference type="EMBL" id="QCI59393.1"/>
    </source>
</evidence>
<protein>
    <submittedName>
        <fullName evidence="1">Uncharacterized protein</fullName>
    </submittedName>
</protein>
<keyword evidence="2" id="KW-1185">Reference proteome</keyword>
<proteinExistence type="predicted"/>
<dbReference type="KEGG" id="obj:EIO64_09375"/>